<accession>A0A1H9DK41</accession>
<evidence type="ECO:0000313" key="2">
    <source>
        <dbReference type="EMBL" id="SEQ13824.1"/>
    </source>
</evidence>
<feature type="region of interest" description="Disordered" evidence="1">
    <location>
        <begin position="36"/>
        <end position="56"/>
    </location>
</feature>
<dbReference type="Proteomes" id="UP000199352">
    <property type="component" value="Unassembled WGS sequence"/>
</dbReference>
<gene>
    <name evidence="2" type="ORF">SAMN05216188_102186</name>
</gene>
<keyword evidence="3" id="KW-1185">Reference proteome</keyword>
<evidence type="ECO:0000256" key="1">
    <source>
        <dbReference type="SAM" id="MobiDB-lite"/>
    </source>
</evidence>
<organism evidence="2 3">
    <name type="scientific">Lentzea xinjiangensis</name>
    <dbReference type="NCBI Taxonomy" id="402600"/>
    <lineage>
        <taxon>Bacteria</taxon>
        <taxon>Bacillati</taxon>
        <taxon>Actinomycetota</taxon>
        <taxon>Actinomycetes</taxon>
        <taxon>Pseudonocardiales</taxon>
        <taxon>Pseudonocardiaceae</taxon>
        <taxon>Lentzea</taxon>
    </lineage>
</organism>
<dbReference type="EMBL" id="FOFR01000002">
    <property type="protein sequence ID" value="SEQ13824.1"/>
    <property type="molecule type" value="Genomic_DNA"/>
</dbReference>
<evidence type="ECO:0000313" key="3">
    <source>
        <dbReference type="Proteomes" id="UP000199352"/>
    </source>
</evidence>
<reference evidence="3" key="1">
    <citation type="submission" date="2016-10" db="EMBL/GenBank/DDBJ databases">
        <authorList>
            <person name="Varghese N."/>
            <person name="Submissions S."/>
        </authorList>
    </citation>
    <scope>NUCLEOTIDE SEQUENCE [LARGE SCALE GENOMIC DNA]</scope>
    <source>
        <strain evidence="3">CGMCC 4.3525</strain>
    </source>
</reference>
<name>A0A1H9DK41_9PSEU</name>
<proteinExistence type="predicted"/>
<dbReference type="RefSeq" id="WP_177220971.1">
    <property type="nucleotide sequence ID" value="NZ_FOFR01000002.1"/>
</dbReference>
<dbReference type="AlphaFoldDB" id="A0A1H9DK41"/>
<sequence>MRGFVDAHDHLMTDEGFGGRLICGAPFSEAGVADALKDCPSTPGGPGRDRRGGRHG</sequence>
<protein>
    <submittedName>
        <fullName evidence="2">Uncharacterized protein</fullName>
    </submittedName>
</protein>